<feature type="non-terminal residue" evidence="2">
    <location>
        <position position="479"/>
    </location>
</feature>
<feature type="compositionally biased region" description="Basic and acidic residues" evidence="1">
    <location>
        <begin position="100"/>
        <end position="117"/>
    </location>
</feature>
<sequence>MYYKPGDIHHKKHYQFQAQRMNYCAEEKLLTHAGNEVGPVLIEPFEDDIVKTNINNNNNNANNDNNNNNDSKINEDNEAIKEKKDNENDKDSWTKSSIGKKTEKANNEGDANDNKEEEKEEQPDYEDGSGVNKYPQTAHLLNCIHGSVIFENMEHLHQGIILLLTYCRDHKEYMELIGMDNPFNEHKAWWSALQKTKSDASEIELDNNSSNNNNSNNNNNNNENDNETDDVDNKKENEINDNKIGKNNNSRKKKKRRTSSISSLMSGGTSEKIKKRTFSHYLSNKDRDKLPRISDYQCIQFYVAIKHSQRAMICQIRFILKCMLEFRQQTRQFSIIKNYYHPLVKGTFHHLTCGLGMDHNKLRNHHWNFNANNNITTNNHPNSNLLISVPNLGPKSSDPKSKGATKRNKTDSQKNSPVLKTRYGSSGNILVNRTARSGSTGSESRSSSVRLQDLQAALGLSGITKRMSVTIIIIIIITI</sequence>
<gene>
    <name evidence="2" type="ORF">RFI_06807</name>
</gene>
<feature type="compositionally biased region" description="Basic residues" evidence="1">
    <location>
        <begin position="249"/>
        <end position="258"/>
    </location>
</feature>
<name>X6NYE2_RETFI</name>
<dbReference type="AlphaFoldDB" id="X6NYE2"/>
<organism evidence="2 3">
    <name type="scientific">Reticulomyxa filosa</name>
    <dbReference type="NCBI Taxonomy" id="46433"/>
    <lineage>
        <taxon>Eukaryota</taxon>
        <taxon>Sar</taxon>
        <taxon>Rhizaria</taxon>
        <taxon>Retaria</taxon>
        <taxon>Foraminifera</taxon>
        <taxon>Monothalamids</taxon>
        <taxon>Reticulomyxidae</taxon>
        <taxon>Reticulomyxa</taxon>
    </lineage>
</organism>
<dbReference type="EMBL" id="ASPP01005545">
    <property type="protein sequence ID" value="ETO30312.1"/>
    <property type="molecule type" value="Genomic_DNA"/>
</dbReference>
<keyword evidence="3" id="KW-1185">Reference proteome</keyword>
<comment type="caution">
    <text evidence="2">The sequence shown here is derived from an EMBL/GenBank/DDBJ whole genome shotgun (WGS) entry which is preliminary data.</text>
</comment>
<evidence type="ECO:0000313" key="2">
    <source>
        <dbReference type="EMBL" id="ETO30312.1"/>
    </source>
</evidence>
<feature type="compositionally biased region" description="Low complexity" evidence="1">
    <location>
        <begin position="259"/>
        <end position="270"/>
    </location>
</feature>
<evidence type="ECO:0000313" key="3">
    <source>
        <dbReference type="Proteomes" id="UP000023152"/>
    </source>
</evidence>
<feature type="region of interest" description="Disordered" evidence="1">
    <location>
        <begin position="53"/>
        <end position="132"/>
    </location>
</feature>
<evidence type="ECO:0000256" key="1">
    <source>
        <dbReference type="SAM" id="MobiDB-lite"/>
    </source>
</evidence>
<proteinExistence type="predicted"/>
<feature type="region of interest" description="Disordered" evidence="1">
    <location>
        <begin position="390"/>
        <end position="423"/>
    </location>
</feature>
<feature type="region of interest" description="Disordered" evidence="1">
    <location>
        <begin position="200"/>
        <end position="270"/>
    </location>
</feature>
<feature type="compositionally biased region" description="Basic and acidic residues" evidence="1">
    <location>
        <begin position="72"/>
        <end position="93"/>
    </location>
</feature>
<feature type="compositionally biased region" description="Polar residues" evidence="1">
    <location>
        <begin position="413"/>
        <end position="423"/>
    </location>
</feature>
<feature type="compositionally biased region" description="Low complexity" evidence="1">
    <location>
        <begin position="53"/>
        <end position="71"/>
    </location>
</feature>
<reference evidence="2 3" key="1">
    <citation type="journal article" date="2013" name="Curr. Biol.">
        <title>The Genome of the Foraminiferan Reticulomyxa filosa.</title>
        <authorList>
            <person name="Glockner G."/>
            <person name="Hulsmann N."/>
            <person name="Schleicher M."/>
            <person name="Noegel A.A."/>
            <person name="Eichinger L."/>
            <person name="Gallinger C."/>
            <person name="Pawlowski J."/>
            <person name="Sierra R."/>
            <person name="Euteneuer U."/>
            <person name="Pillet L."/>
            <person name="Moustafa A."/>
            <person name="Platzer M."/>
            <person name="Groth M."/>
            <person name="Szafranski K."/>
            <person name="Schliwa M."/>
        </authorList>
    </citation>
    <scope>NUCLEOTIDE SEQUENCE [LARGE SCALE GENOMIC DNA]</scope>
</reference>
<protein>
    <submittedName>
        <fullName evidence="2">Uncharacterized protein</fullName>
    </submittedName>
</protein>
<feature type="compositionally biased region" description="Basic and acidic residues" evidence="1">
    <location>
        <begin position="231"/>
        <end position="244"/>
    </location>
</feature>
<feature type="compositionally biased region" description="Acidic residues" evidence="1">
    <location>
        <begin position="118"/>
        <end position="127"/>
    </location>
</feature>
<accession>X6NYE2</accession>
<feature type="compositionally biased region" description="Low complexity" evidence="1">
    <location>
        <begin position="206"/>
        <end position="223"/>
    </location>
</feature>
<dbReference type="Proteomes" id="UP000023152">
    <property type="component" value="Unassembled WGS sequence"/>
</dbReference>